<dbReference type="PANTHER" id="PTHR12066">
    <property type="entry name" value="TELOMERASE REVERSE TRANSCRIPTASE"/>
    <property type="match status" value="1"/>
</dbReference>
<reference evidence="2 3" key="1">
    <citation type="journal article" date="2024" name="Ann. Entomol. Soc. Am.">
        <title>Genomic analyses of the southern and eastern yellowjacket wasps (Hymenoptera: Vespidae) reveal evolutionary signatures of social life.</title>
        <authorList>
            <person name="Catto M.A."/>
            <person name="Caine P.B."/>
            <person name="Orr S.E."/>
            <person name="Hunt B.G."/>
            <person name="Goodisman M.A.D."/>
        </authorList>
    </citation>
    <scope>NUCLEOTIDE SEQUENCE [LARGE SCALE GENOMIC DNA]</scope>
    <source>
        <strain evidence="2">233</strain>
        <tissue evidence="2">Head and thorax</tissue>
    </source>
</reference>
<dbReference type="GO" id="GO:0046872">
    <property type="term" value="F:metal ion binding"/>
    <property type="evidence" value="ECO:0007669"/>
    <property type="project" value="UniProtKB-KW"/>
</dbReference>
<keyword evidence="1" id="KW-0779">Telomere</keyword>
<dbReference type="EMBL" id="JAUDFV010000167">
    <property type="protein sequence ID" value="KAL2711940.1"/>
    <property type="molecule type" value="Genomic_DNA"/>
</dbReference>
<evidence type="ECO:0000256" key="1">
    <source>
        <dbReference type="RuleBase" id="RU365061"/>
    </source>
</evidence>
<dbReference type="GO" id="GO:0000781">
    <property type="term" value="C:chromosome, telomeric region"/>
    <property type="evidence" value="ECO:0007669"/>
    <property type="project" value="UniProtKB-SubCell"/>
</dbReference>
<keyword evidence="1" id="KW-0808">Transferase</keyword>
<keyword evidence="1" id="KW-0479">Metal-binding</keyword>
<comment type="catalytic activity">
    <reaction evidence="1">
        <text>DNA(n) + a 2'-deoxyribonucleoside 5'-triphosphate = DNA(n+1) + diphosphate</text>
        <dbReference type="Rhea" id="RHEA:22508"/>
        <dbReference type="Rhea" id="RHEA-COMP:17339"/>
        <dbReference type="Rhea" id="RHEA-COMP:17340"/>
        <dbReference type="ChEBI" id="CHEBI:33019"/>
        <dbReference type="ChEBI" id="CHEBI:61560"/>
        <dbReference type="ChEBI" id="CHEBI:173112"/>
        <dbReference type="EC" id="2.7.7.49"/>
    </reaction>
</comment>
<comment type="subcellular location">
    <subcellularLocation>
        <location evidence="1">Nucleus</location>
    </subcellularLocation>
    <subcellularLocation>
        <location evidence="1">Chromosome</location>
        <location evidence="1">Telomere</location>
    </subcellularLocation>
</comment>
<keyword evidence="1" id="KW-0539">Nucleus</keyword>
<keyword evidence="1" id="KW-0158">Chromosome</keyword>
<dbReference type="GO" id="GO:0003964">
    <property type="term" value="F:RNA-directed DNA polymerase activity"/>
    <property type="evidence" value="ECO:0007669"/>
    <property type="project" value="UniProtKB-KW"/>
</dbReference>
<comment type="function">
    <text evidence="1">Telomerase is a ribonucleoprotein enzyme essential for the replication of chromosome termini in most eukaryotes. It elongates telomeres. It is a reverse transcriptase that adds simple sequence repeats to chromosome ends by copying a template sequence within the RNA component of the enzyme.</text>
</comment>
<dbReference type="PANTHER" id="PTHR12066:SF0">
    <property type="entry name" value="TELOMERASE REVERSE TRANSCRIPTASE"/>
    <property type="match status" value="1"/>
</dbReference>
<evidence type="ECO:0000313" key="3">
    <source>
        <dbReference type="Proteomes" id="UP001607302"/>
    </source>
</evidence>
<keyword evidence="1" id="KW-0548">Nucleotidyltransferase</keyword>
<keyword evidence="3" id="KW-1185">Reference proteome</keyword>
<name>A0ABD1ZWN2_VESSQ</name>
<protein>
    <recommendedName>
        <fullName evidence="1">Telomerase reverse transcriptase</fullName>
        <ecNumber evidence="1">2.7.7.49</ecNumber>
    </recommendedName>
    <alternativeName>
        <fullName evidence="1">Telomerase catalytic subunit</fullName>
    </alternativeName>
</protein>
<organism evidence="2 3">
    <name type="scientific">Vespula squamosa</name>
    <name type="common">Southern yellow jacket</name>
    <name type="synonym">Wasp</name>
    <dbReference type="NCBI Taxonomy" id="30214"/>
    <lineage>
        <taxon>Eukaryota</taxon>
        <taxon>Metazoa</taxon>
        <taxon>Ecdysozoa</taxon>
        <taxon>Arthropoda</taxon>
        <taxon>Hexapoda</taxon>
        <taxon>Insecta</taxon>
        <taxon>Pterygota</taxon>
        <taxon>Neoptera</taxon>
        <taxon>Endopterygota</taxon>
        <taxon>Hymenoptera</taxon>
        <taxon>Apocrita</taxon>
        <taxon>Aculeata</taxon>
        <taxon>Vespoidea</taxon>
        <taxon>Vespidae</taxon>
        <taxon>Vespinae</taxon>
        <taxon>Vespula</taxon>
    </lineage>
</organism>
<proteinExistence type="inferred from homology"/>
<sequence length="636" mass="75853">MEDIWNELKKFYGYCKSKNLILEKIRCGAIKLHNCRDLMEYSRILQDEKEQLLFSNFLASQFCTSKLPLKKKNLNNEGKVKEENNPYLSNINLKVILREKSNFISIKPASNNYILDTALSVKDIYNSIIKIKMNKLNDTEVDQNYSDQLMFILKNFQKKHKKYSYNFHLNNILKKNSANGYYGTLKQSWQQIDEIEIDIKKIIYFFNNILNKVVPLELFGSHKNIQIIRKLIYNITVNKKVFINVLENKWFSPKSKFRLFLKHSGLRLIAKTSYTSKEDHMTMLLKFLRQLCITHYGLASMLQFRDKYKAIVYRRNNYNCNKMWLVSCDIDDSFNKLNNIIKLLCENLSNKLDLKWMALFPVKSKIGNLRFEQYFVDLYVALSIGTIHAPTTITMSKTHITYIMKQNLLDDINKCIFGQKMEIRTRKYLLNKGILQDMILSNIFSNTYYNYIYYQRLFEFMQSGILFRYIDDTLYLSENREFAENLESLPYFKDTHPSHLFTLVMKNKKCEDAIMMFKQRIIYYSYLRLSKIILHDPTNCIHHLKIFVKKISIMQAWRALMFIQKLFGDTHKLYTNHQKIFLTIKISNRKIVRAVLNHCMEDTQNNINFNEDKMRQKMFISLWTAYKGIFPNDTVI</sequence>
<dbReference type="InterPro" id="IPR003545">
    <property type="entry name" value="Telomerase_RT"/>
</dbReference>
<accession>A0ABD1ZWN2</accession>
<dbReference type="AlphaFoldDB" id="A0ABD1ZWN2"/>
<dbReference type="GO" id="GO:0005634">
    <property type="term" value="C:nucleus"/>
    <property type="evidence" value="ECO:0007669"/>
    <property type="project" value="UniProtKB-SubCell"/>
</dbReference>
<dbReference type="EC" id="2.7.7.49" evidence="1"/>
<evidence type="ECO:0000313" key="2">
    <source>
        <dbReference type="EMBL" id="KAL2711940.1"/>
    </source>
</evidence>
<comment type="caution">
    <text evidence="2">The sequence shown here is derived from an EMBL/GenBank/DDBJ whole genome shotgun (WGS) entry which is preliminary data.</text>
</comment>
<comment type="similarity">
    <text evidence="1">Belongs to the reverse transcriptase family. Telomerase subfamily.</text>
</comment>
<gene>
    <name evidence="2" type="ORF">V1478_018175</name>
</gene>
<keyword evidence="1" id="KW-0460">Magnesium</keyword>
<keyword evidence="1" id="KW-0695">RNA-directed DNA polymerase</keyword>
<dbReference type="Gene3D" id="1.10.132.70">
    <property type="match status" value="1"/>
</dbReference>
<dbReference type="Proteomes" id="UP001607302">
    <property type="component" value="Unassembled WGS sequence"/>
</dbReference>